<evidence type="ECO:0000256" key="1">
    <source>
        <dbReference type="SAM" id="MobiDB-lite"/>
    </source>
</evidence>
<feature type="compositionally biased region" description="Basic and acidic residues" evidence="1">
    <location>
        <begin position="34"/>
        <end position="45"/>
    </location>
</feature>
<keyword evidence="4" id="KW-1185">Reference proteome</keyword>
<dbReference type="AlphaFoldDB" id="A0AAD9DA02"/>
<evidence type="ECO:0000256" key="2">
    <source>
        <dbReference type="SAM" id="Phobius"/>
    </source>
</evidence>
<keyword evidence="2" id="KW-0812">Transmembrane</keyword>
<evidence type="ECO:0000313" key="4">
    <source>
        <dbReference type="Proteomes" id="UP001224775"/>
    </source>
</evidence>
<feature type="transmembrane region" description="Helical" evidence="2">
    <location>
        <begin position="144"/>
        <end position="166"/>
    </location>
</feature>
<feature type="region of interest" description="Disordered" evidence="1">
    <location>
        <begin position="17"/>
        <end position="57"/>
    </location>
</feature>
<reference evidence="3" key="1">
    <citation type="submission" date="2023-06" db="EMBL/GenBank/DDBJ databases">
        <title>Survivors Of The Sea: Transcriptome response of Skeletonema marinoi to long-term dormancy.</title>
        <authorList>
            <person name="Pinder M.I.M."/>
            <person name="Kourtchenko O."/>
            <person name="Robertson E.K."/>
            <person name="Larsson T."/>
            <person name="Maumus F."/>
            <person name="Osuna-Cruz C.M."/>
            <person name="Vancaester E."/>
            <person name="Stenow R."/>
            <person name="Vandepoele K."/>
            <person name="Ploug H."/>
            <person name="Bruchert V."/>
            <person name="Godhe A."/>
            <person name="Topel M."/>
        </authorList>
    </citation>
    <scope>NUCLEOTIDE SEQUENCE</scope>
    <source>
        <strain evidence="3">R05AC</strain>
    </source>
</reference>
<feature type="transmembrane region" description="Helical" evidence="2">
    <location>
        <begin position="106"/>
        <end position="124"/>
    </location>
</feature>
<sequence length="441" mass="48334">MTSPNLKLRYQAAAGNPQDIEWGGGATSGSSDSLDERIIDEKNKETAPSSSSPNRFLSDLSPFSRRIVRFVTRPAAAFSNNTTNGGASSLPDHFVAECITVTLMRILPAIAVLVGTPLLIWDSYPQNWGVFHPWPLIRHFDMVWSALLHFSIWPIVVFTIAVVAVLPRGGLSKSFAMPTTFRASSSSGGAARLAKMEAVVRSLMVNISQSNWKMSLTLSIAVVTAIVTVMTLQMGMPSALWNPFIWGWYQVYLPGNAIGAVQGACLDVDSSHSSNSQPLCLSESQWDELSSGQLSSLKRDDVQTVQRGLDYLRNQSGGLIVNALARNVADSIPALKQNMDALAPFFKDPHNKLSLVVFENDSDDGTRHHFKQWAKQESSYSVDIMGCGPTNPDCKLGEKDRYDNMNLFKNPTASGVGKLGEFRQIILDYILKKEDTMISAI</sequence>
<dbReference type="Proteomes" id="UP001224775">
    <property type="component" value="Unassembled WGS sequence"/>
</dbReference>
<name>A0AAD9DA02_9STRA</name>
<organism evidence="3 4">
    <name type="scientific">Skeletonema marinoi</name>
    <dbReference type="NCBI Taxonomy" id="267567"/>
    <lineage>
        <taxon>Eukaryota</taxon>
        <taxon>Sar</taxon>
        <taxon>Stramenopiles</taxon>
        <taxon>Ochrophyta</taxon>
        <taxon>Bacillariophyta</taxon>
        <taxon>Coscinodiscophyceae</taxon>
        <taxon>Thalassiosirophycidae</taxon>
        <taxon>Thalassiosirales</taxon>
        <taxon>Skeletonemataceae</taxon>
        <taxon>Skeletonema</taxon>
        <taxon>Skeletonema marinoi-dohrnii complex</taxon>
    </lineage>
</organism>
<accession>A0AAD9DA02</accession>
<dbReference type="EMBL" id="JATAAI010000017">
    <property type="protein sequence ID" value="KAK1739617.1"/>
    <property type="molecule type" value="Genomic_DNA"/>
</dbReference>
<keyword evidence="2" id="KW-1133">Transmembrane helix</keyword>
<proteinExistence type="predicted"/>
<evidence type="ECO:0000313" key="3">
    <source>
        <dbReference type="EMBL" id="KAK1739617.1"/>
    </source>
</evidence>
<comment type="caution">
    <text evidence="3">The sequence shown here is derived from an EMBL/GenBank/DDBJ whole genome shotgun (WGS) entry which is preliminary data.</text>
</comment>
<gene>
    <name evidence="3" type="ORF">QTG54_009376</name>
</gene>
<keyword evidence="2" id="KW-0472">Membrane</keyword>
<feature type="transmembrane region" description="Helical" evidence="2">
    <location>
        <begin position="216"/>
        <end position="236"/>
    </location>
</feature>
<feature type="compositionally biased region" description="Polar residues" evidence="1">
    <location>
        <begin position="46"/>
        <end position="55"/>
    </location>
</feature>
<protein>
    <submittedName>
        <fullName evidence="3">Uncharacterized protein</fullName>
    </submittedName>
</protein>